<name>A0A0W8E161_9ZZZZ</name>
<accession>A0A0W8E161</accession>
<reference evidence="1" key="1">
    <citation type="journal article" date="2015" name="Proc. Natl. Acad. Sci. U.S.A.">
        <title>Networks of energetic and metabolic interactions define dynamics in microbial communities.</title>
        <authorList>
            <person name="Embree M."/>
            <person name="Liu J.K."/>
            <person name="Al-Bassam M.M."/>
            <person name="Zengler K."/>
        </authorList>
    </citation>
    <scope>NUCLEOTIDE SEQUENCE</scope>
</reference>
<evidence type="ECO:0000313" key="1">
    <source>
        <dbReference type="EMBL" id="KUG02341.1"/>
    </source>
</evidence>
<dbReference type="AlphaFoldDB" id="A0A0W8E161"/>
<comment type="caution">
    <text evidence="1">The sequence shown here is derived from an EMBL/GenBank/DDBJ whole genome shotgun (WGS) entry which is preliminary data.</text>
</comment>
<gene>
    <name evidence="1" type="ORF">ASZ90_020294</name>
</gene>
<proteinExistence type="predicted"/>
<dbReference type="EMBL" id="LNQE01001924">
    <property type="protein sequence ID" value="KUG02341.1"/>
    <property type="molecule type" value="Genomic_DNA"/>
</dbReference>
<protein>
    <submittedName>
        <fullName evidence="1">Uncharacterized protein</fullName>
    </submittedName>
</protein>
<sequence>MDKQRYNDSRSPAIIKLNGVLQYKLQKPGLKILVIILD</sequence>
<organism evidence="1">
    <name type="scientific">hydrocarbon metagenome</name>
    <dbReference type="NCBI Taxonomy" id="938273"/>
    <lineage>
        <taxon>unclassified sequences</taxon>
        <taxon>metagenomes</taxon>
        <taxon>ecological metagenomes</taxon>
    </lineage>
</organism>